<dbReference type="GO" id="GO:0008270">
    <property type="term" value="F:zinc ion binding"/>
    <property type="evidence" value="ECO:0007669"/>
    <property type="project" value="InterPro"/>
</dbReference>
<dbReference type="GO" id="GO:0008374">
    <property type="term" value="F:O-acyltransferase activity"/>
    <property type="evidence" value="ECO:0007669"/>
    <property type="project" value="TreeGrafter"/>
</dbReference>
<name>A0A086STS8_HAPC1</name>
<feature type="region of interest" description="Disordered" evidence="4">
    <location>
        <begin position="410"/>
        <end position="432"/>
    </location>
</feature>
<dbReference type="AlphaFoldDB" id="A0A086STS8"/>
<dbReference type="SMART" id="SM01266">
    <property type="entry name" value="Mac"/>
    <property type="match status" value="1"/>
</dbReference>
<dbReference type="InterPro" id="IPR051159">
    <property type="entry name" value="Hexapeptide_acetyltransf"/>
</dbReference>
<gene>
    <name evidence="6" type="ORF">ACRE_087960</name>
</gene>
<dbReference type="CDD" id="cd03357">
    <property type="entry name" value="LbH_MAT_GAT"/>
    <property type="match status" value="1"/>
</dbReference>
<comment type="caution">
    <text evidence="6">The sequence shown here is derived from an EMBL/GenBank/DDBJ whole genome shotgun (WGS) entry which is preliminary data.</text>
</comment>
<keyword evidence="2 6" id="KW-0808">Transferase</keyword>
<dbReference type="InterPro" id="IPR036864">
    <property type="entry name" value="Zn2-C6_fun-type_DNA-bd_sf"/>
</dbReference>
<dbReference type="OrthoDB" id="25818at2759"/>
<protein>
    <submittedName>
        <fullName evidence="6">Maltose O-acetyltransferase-like protein</fullName>
    </submittedName>
</protein>
<dbReference type="Pfam" id="PF00132">
    <property type="entry name" value="Hexapep"/>
    <property type="match status" value="1"/>
</dbReference>
<dbReference type="InterPro" id="IPR011004">
    <property type="entry name" value="Trimer_LpxA-like_sf"/>
</dbReference>
<dbReference type="Gene3D" id="2.160.10.10">
    <property type="entry name" value="Hexapeptide repeat proteins"/>
    <property type="match status" value="1"/>
</dbReference>
<comment type="similarity">
    <text evidence="1">Belongs to the transferase hexapeptide repeat family.</text>
</comment>
<evidence type="ECO:0000313" key="7">
    <source>
        <dbReference type="Proteomes" id="UP000029964"/>
    </source>
</evidence>
<feature type="domain" description="Zn(2)-C6 fungal-type" evidence="5">
    <location>
        <begin position="221"/>
        <end position="249"/>
    </location>
</feature>
<proteinExistence type="inferred from homology"/>
<feature type="region of interest" description="Disordered" evidence="4">
    <location>
        <begin position="385"/>
        <end position="404"/>
    </location>
</feature>
<keyword evidence="3" id="KW-0539">Nucleus</keyword>
<feature type="compositionally biased region" description="Basic and acidic residues" evidence="4">
    <location>
        <begin position="66"/>
        <end position="93"/>
    </location>
</feature>
<evidence type="ECO:0000256" key="2">
    <source>
        <dbReference type="ARBA" id="ARBA00022679"/>
    </source>
</evidence>
<evidence type="ECO:0000313" key="6">
    <source>
        <dbReference type="EMBL" id="KFH40510.1"/>
    </source>
</evidence>
<dbReference type="EMBL" id="JPKY01000194">
    <property type="protein sequence ID" value="KFH40510.1"/>
    <property type="molecule type" value="Genomic_DNA"/>
</dbReference>
<accession>A0A086STS8</accession>
<dbReference type="InterPro" id="IPR024688">
    <property type="entry name" value="Mac_dom"/>
</dbReference>
<dbReference type="InterPro" id="IPR001138">
    <property type="entry name" value="Zn2Cys6_DnaBD"/>
</dbReference>
<dbReference type="GO" id="GO:0000981">
    <property type="term" value="F:DNA-binding transcription factor activity, RNA polymerase II-specific"/>
    <property type="evidence" value="ECO:0007669"/>
    <property type="project" value="InterPro"/>
</dbReference>
<dbReference type="PROSITE" id="PS50048">
    <property type="entry name" value="ZN2_CY6_FUNGAL_2"/>
    <property type="match status" value="1"/>
</dbReference>
<dbReference type="Proteomes" id="UP000029964">
    <property type="component" value="Unassembled WGS sequence"/>
</dbReference>
<dbReference type="HOGENOM" id="CLU_013964_0_1_1"/>
<dbReference type="Gene3D" id="4.10.240.10">
    <property type="entry name" value="Zn(2)-C6 fungal-type DNA-binding domain"/>
    <property type="match status" value="1"/>
</dbReference>
<reference evidence="7" key="1">
    <citation type="journal article" date="2014" name="Genome Announc.">
        <title>Genome sequence and annotation of Acremonium chrysogenum, producer of the beta-lactam antibiotic cephalosporin C.</title>
        <authorList>
            <person name="Terfehr D."/>
            <person name="Dahlmann T.A."/>
            <person name="Specht T."/>
            <person name="Zadra I."/>
            <person name="Kuernsteiner H."/>
            <person name="Kueck U."/>
        </authorList>
    </citation>
    <scope>NUCLEOTIDE SEQUENCE [LARGE SCALE GENOMIC DNA]</scope>
    <source>
        <strain evidence="7">ATCC 11550 / CBS 779.69 / DSM 880 / IAM 14645 / JCM 23072 / IMI 49137</strain>
    </source>
</reference>
<feature type="compositionally biased region" description="Basic and acidic residues" evidence="4">
    <location>
        <begin position="101"/>
        <end position="138"/>
    </location>
</feature>
<dbReference type="Pfam" id="PF14602">
    <property type="entry name" value="Hexapep_2"/>
    <property type="match status" value="1"/>
</dbReference>
<dbReference type="SUPFAM" id="SSF57701">
    <property type="entry name" value="Zn2/Cys6 DNA-binding domain"/>
    <property type="match status" value="1"/>
</dbReference>
<dbReference type="STRING" id="857340.A0A086STS8"/>
<keyword evidence="7" id="KW-1185">Reference proteome</keyword>
<feature type="compositionally biased region" description="Polar residues" evidence="4">
    <location>
        <begin position="421"/>
        <end position="432"/>
    </location>
</feature>
<dbReference type="PANTHER" id="PTHR23416:SF76">
    <property type="entry name" value="ZN(II)2CYS6 TRANSCRIPTION FACTOR (EUROFUNG)"/>
    <property type="match status" value="1"/>
</dbReference>
<dbReference type="SUPFAM" id="SSF51161">
    <property type="entry name" value="Trimeric LpxA-like enzymes"/>
    <property type="match status" value="1"/>
</dbReference>
<evidence type="ECO:0000256" key="4">
    <source>
        <dbReference type="SAM" id="MobiDB-lite"/>
    </source>
</evidence>
<sequence>MSTFTALNGASPKAAEPPSIKVDSSATEEQKRNETPPPVPHPTGESLPSRRESFERPTIQTAGHPNPKDGSLKRKRSLSKELPRDNLIQERTPDTATVPSHGEHRDPFGTPKREHQQQSPENRDRDPWNPPPNRDERSPYGSRPGSAVSPQAQTDEQIGEALRRATSHTDHGDYPNTSPEADDRSVSYYGGQYSSEHRQSSILQHDPKKRKRNFSNRTKTGCMTCRKRKKKCDETKPECQNCIKGGFVCAGYPPQRGPGWQKPDNKSPTVPLESKDPSYVPPGAYGMPQQGSFANQQSVKREPLPHYRGQVLRIDPPQGRPVATDDDRPTASTLQSASVASPDNKLSAVPYTPANAFPTPISANTQAPSFGDRMAKDYQRVPPLHDLSRTEPETPHPGGHLPHINILHATRTSSPAPPGQLHTSNPPSNPQVAAQLTLSHSTYPHKRTQKEEMLSGRLFYPFDKELCLERERCAAACWRFNNLTTPPTNGVSAEERARLFLEILQPRDPIPMSPTEASPVRNVGRVGRHVTVETPFTCDYGYNISIGNNVGIGRNCTIIDVCEVKIGDNCAIGPNVSIFTSTLPVDPKRRQGGQGPQSGKGITIEEDCWIAGGAMILAGRTIGRGSTVGAGSVVTKDVPPFTVVAGNPARVLRGIAS</sequence>
<dbReference type="CDD" id="cd00067">
    <property type="entry name" value="GAL4"/>
    <property type="match status" value="1"/>
</dbReference>
<dbReference type="PROSITE" id="PS00463">
    <property type="entry name" value="ZN2_CY6_FUNGAL_1"/>
    <property type="match status" value="1"/>
</dbReference>
<dbReference type="Pfam" id="PF12464">
    <property type="entry name" value="Mac"/>
    <property type="match status" value="1"/>
</dbReference>
<organism evidence="6 7">
    <name type="scientific">Hapsidospora chrysogenum (strain ATCC 11550 / CBS 779.69 / DSM 880 / IAM 14645 / JCM 23072 / IMI 49137)</name>
    <name type="common">Acremonium chrysogenum</name>
    <dbReference type="NCBI Taxonomy" id="857340"/>
    <lineage>
        <taxon>Eukaryota</taxon>
        <taxon>Fungi</taxon>
        <taxon>Dikarya</taxon>
        <taxon>Ascomycota</taxon>
        <taxon>Pezizomycotina</taxon>
        <taxon>Sordariomycetes</taxon>
        <taxon>Hypocreomycetidae</taxon>
        <taxon>Hypocreales</taxon>
        <taxon>Bionectriaceae</taxon>
        <taxon>Hapsidospora</taxon>
    </lineage>
</organism>
<dbReference type="PANTHER" id="PTHR23416">
    <property type="entry name" value="SIALIC ACID SYNTHASE-RELATED"/>
    <property type="match status" value="1"/>
</dbReference>
<evidence type="ECO:0000256" key="3">
    <source>
        <dbReference type="ARBA" id="ARBA00023242"/>
    </source>
</evidence>
<dbReference type="GO" id="GO:0016407">
    <property type="term" value="F:acetyltransferase activity"/>
    <property type="evidence" value="ECO:0007669"/>
    <property type="project" value="InterPro"/>
</dbReference>
<dbReference type="Pfam" id="PF00172">
    <property type="entry name" value="Zn_clus"/>
    <property type="match status" value="1"/>
</dbReference>
<feature type="region of interest" description="Disordered" evidence="4">
    <location>
        <begin position="1"/>
        <end position="220"/>
    </location>
</feature>
<feature type="region of interest" description="Disordered" evidence="4">
    <location>
        <begin position="310"/>
        <end position="346"/>
    </location>
</feature>
<feature type="compositionally biased region" description="Polar residues" evidence="4">
    <location>
        <begin position="330"/>
        <end position="341"/>
    </location>
</feature>
<dbReference type="InterPro" id="IPR001451">
    <property type="entry name" value="Hexapep"/>
</dbReference>
<evidence type="ECO:0000256" key="1">
    <source>
        <dbReference type="ARBA" id="ARBA00007274"/>
    </source>
</evidence>
<evidence type="ECO:0000259" key="5">
    <source>
        <dbReference type="PROSITE" id="PS50048"/>
    </source>
</evidence>
<feature type="compositionally biased region" description="Basic and acidic residues" evidence="4">
    <location>
        <begin position="161"/>
        <end position="173"/>
    </location>
</feature>
<dbReference type="SMART" id="SM00066">
    <property type="entry name" value="GAL4"/>
    <property type="match status" value="1"/>
</dbReference>